<feature type="domain" description="HTH arsR-type" evidence="1">
    <location>
        <begin position="6"/>
        <end position="101"/>
    </location>
</feature>
<evidence type="ECO:0000259" key="1">
    <source>
        <dbReference type="PROSITE" id="PS50987"/>
    </source>
</evidence>
<reference evidence="2" key="1">
    <citation type="journal article" date="2022" name="Nat. Microbiol.">
        <title>Unique mobile elements and scalable gene flow at the prokaryote-eukaryote boundary revealed by circularized Asgard archaea genomes.</title>
        <authorList>
            <person name="Wu F."/>
            <person name="Speth D.R."/>
            <person name="Philosof A."/>
            <person name="Cremiere A."/>
            <person name="Narayanan A."/>
            <person name="Barco R.A."/>
            <person name="Connon S.A."/>
            <person name="Amend J.P."/>
            <person name="Antoshechkin I.A."/>
            <person name="Orphan V.J."/>
        </authorList>
    </citation>
    <scope>NUCLEOTIDE SEQUENCE</scope>
    <source>
        <strain evidence="2">PR6</strain>
    </source>
</reference>
<organism evidence="2">
    <name type="scientific">Candidatus Heimdallarchaeum endolithica</name>
    <dbReference type="NCBI Taxonomy" id="2876572"/>
    <lineage>
        <taxon>Archaea</taxon>
        <taxon>Promethearchaeati</taxon>
        <taxon>Candidatus Heimdallarchaeota</taxon>
        <taxon>Candidatus Heimdallarchaeia (ex Rinke et al. 2021) (nom. nud.)</taxon>
        <taxon>Candidatus Heimdallarchaeales</taxon>
        <taxon>Candidatus Heimdallarchaeaceae</taxon>
        <taxon>Candidatus Heimdallarchaeum</taxon>
    </lineage>
</organism>
<dbReference type="InterPro" id="IPR036390">
    <property type="entry name" value="WH_DNA-bd_sf"/>
</dbReference>
<protein>
    <submittedName>
        <fullName evidence="2">ArsR family transcriptional regulator</fullName>
    </submittedName>
</protein>
<dbReference type="PROSITE" id="PS50987">
    <property type="entry name" value="HTH_ARSR_2"/>
    <property type="match status" value="1"/>
</dbReference>
<dbReference type="InterPro" id="IPR036388">
    <property type="entry name" value="WH-like_DNA-bd_sf"/>
</dbReference>
<dbReference type="SUPFAM" id="SSF46785">
    <property type="entry name" value="Winged helix' DNA-binding domain"/>
    <property type="match status" value="1"/>
</dbReference>
<dbReference type="Proteomes" id="UP001200513">
    <property type="component" value="Chromosome"/>
</dbReference>
<accession>A0A9Y1BPM7</accession>
<dbReference type="CDD" id="cd00090">
    <property type="entry name" value="HTH_ARSR"/>
    <property type="match status" value="1"/>
</dbReference>
<dbReference type="InterPro" id="IPR001845">
    <property type="entry name" value="HTH_ArsR_DNA-bd_dom"/>
</dbReference>
<dbReference type="Pfam" id="PF01022">
    <property type="entry name" value="HTH_5"/>
    <property type="match status" value="1"/>
</dbReference>
<evidence type="ECO:0000313" key="2">
    <source>
        <dbReference type="EMBL" id="UJG42750.1"/>
    </source>
</evidence>
<dbReference type="Gene3D" id="1.10.10.10">
    <property type="entry name" value="Winged helix-like DNA-binding domain superfamily/Winged helix DNA-binding domain"/>
    <property type="match status" value="1"/>
</dbReference>
<dbReference type="AlphaFoldDB" id="A0A9Y1BPM7"/>
<dbReference type="EMBL" id="CP084167">
    <property type="protein sequence ID" value="UJG42750.1"/>
    <property type="molecule type" value="Genomic_DNA"/>
</dbReference>
<dbReference type="GO" id="GO:0003700">
    <property type="term" value="F:DNA-binding transcription factor activity"/>
    <property type="evidence" value="ECO:0007669"/>
    <property type="project" value="InterPro"/>
</dbReference>
<sequence length="102" mass="11566">MVKINSPSIKSSNSPPIDEVLSSRGRVKILKLLAEKGEINISAISKQVKLNHGVVVNHLEYLVKIGLVKEKTFGRIRIFQYQDQNIRAHSLKQLFNIWDNTA</sequence>
<proteinExistence type="predicted"/>
<name>A0A9Y1BPM7_9ARCH</name>
<dbReference type="InterPro" id="IPR011991">
    <property type="entry name" value="ArsR-like_HTH"/>
</dbReference>
<gene>
    <name evidence="2" type="ORF">K9W46_10220</name>
</gene>